<evidence type="ECO:0000313" key="4">
    <source>
        <dbReference type="Proteomes" id="UP000332933"/>
    </source>
</evidence>
<reference evidence="3 4" key="1">
    <citation type="submission" date="2019-03" db="EMBL/GenBank/DDBJ databases">
        <authorList>
            <person name="Gaulin E."/>
            <person name="Dumas B."/>
        </authorList>
    </citation>
    <scope>NUCLEOTIDE SEQUENCE [LARGE SCALE GENOMIC DNA]</scope>
    <source>
        <strain evidence="3">CBS 568.67</strain>
    </source>
</reference>
<organism evidence="3 4">
    <name type="scientific">Aphanomyces stellatus</name>
    <dbReference type="NCBI Taxonomy" id="120398"/>
    <lineage>
        <taxon>Eukaryota</taxon>
        <taxon>Sar</taxon>
        <taxon>Stramenopiles</taxon>
        <taxon>Oomycota</taxon>
        <taxon>Saprolegniomycetes</taxon>
        <taxon>Saprolegniales</taxon>
        <taxon>Verrucalvaceae</taxon>
        <taxon>Aphanomyces</taxon>
    </lineage>
</organism>
<name>A0A485KAS4_9STRA</name>
<dbReference type="AlphaFoldDB" id="A0A485KAS4"/>
<evidence type="ECO:0000313" key="2">
    <source>
        <dbReference type="EMBL" id="KAF0717593.1"/>
    </source>
</evidence>
<reference evidence="2" key="2">
    <citation type="submission" date="2019-06" db="EMBL/GenBank/DDBJ databases">
        <title>Genomics analysis of Aphanomyces spp. identifies a new class of oomycete effector associated with host adaptation.</title>
        <authorList>
            <person name="Gaulin E."/>
        </authorList>
    </citation>
    <scope>NUCLEOTIDE SEQUENCE</scope>
    <source>
        <strain evidence="2">CBS 578.67</strain>
    </source>
</reference>
<evidence type="ECO:0000256" key="1">
    <source>
        <dbReference type="SAM" id="MobiDB-lite"/>
    </source>
</evidence>
<feature type="compositionally biased region" description="Basic and acidic residues" evidence="1">
    <location>
        <begin position="163"/>
        <end position="182"/>
    </location>
</feature>
<dbReference type="EMBL" id="CAADRA010000233">
    <property type="protein sequence ID" value="VFT79414.1"/>
    <property type="molecule type" value="Genomic_DNA"/>
</dbReference>
<dbReference type="EMBL" id="VJMH01000233">
    <property type="protein sequence ID" value="KAF0717593.1"/>
    <property type="molecule type" value="Genomic_DNA"/>
</dbReference>
<proteinExistence type="predicted"/>
<protein>
    <submittedName>
        <fullName evidence="3">Aste57867_2211 protein</fullName>
    </submittedName>
</protein>
<accession>A0A485KAS4</accession>
<sequence length="247" mass="28142">MMLQRRLLGKVAPLSRNGPAPVLTPGEEMGIVEAVNERTVHAQCFTHDELTSFIRVCIENSQHERMVPDTFPSLTFVKSFIKRHSHDLHFISSFKNGTIIANWTSGSPQTRTCKCGTKTVIQATVRVETRVVVHLREMGIDSTPPVFCASMTQLFKRLPTEPAHPKVADKEAKKKEKEEMLVRKKKASALKRVIAPKTKRALDERRREAAERKLMSLEDSSKPVRRKRPRTHDGVFNFCCVVIRIFQ</sequence>
<dbReference type="OrthoDB" id="10306788at2759"/>
<evidence type="ECO:0000313" key="3">
    <source>
        <dbReference type="EMBL" id="VFT79414.1"/>
    </source>
</evidence>
<keyword evidence="4" id="KW-1185">Reference proteome</keyword>
<feature type="compositionally biased region" description="Basic and acidic residues" evidence="1">
    <location>
        <begin position="200"/>
        <end position="222"/>
    </location>
</feature>
<dbReference type="Proteomes" id="UP000332933">
    <property type="component" value="Unassembled WGS sequence"/>
</dbReference>
<feature type="region of interest" description="Disordered" evidence="1">
    <location>
        <begin position="200"/>
        <end position="228"/>
    </location>
</feature>
<feature type="region of interest" description="Disordered" evidence="1">
    <location>
        <begin position="162"/>
        <end position="182"/>
    </location>
</feature>
<gene>
    <name evidence="3" type="primary">Aste57867_2211</name>
    <name evidence="2" type="ORF">As57867_002206</name>
    <name evidence="3" type="ORF">ASTE57867_2211</name>
</gene>